<evidence type="ECO:0000256" key="10">
    <source>
        <dbReference type="ARBA" id="ARBA00048679"/>
    </source>
</evidence>
<dbReference type="GO" id="GO:0005524">
    <property type="term" value="F:ATP binding"/>
    <property type="evidence" value="ECO:0007669"/>
    <property type="project" value="UniProtKB-UniRule"/>
</dbReference>
<evidence type="ECO:0000256" key="7">
    <source>
        <dbReference type="ARBA" id="ARBA00023193"/>
    </source>
</evidence>
<feature type="compositionally biased region" description="Polar residues" evidence="12">
    <location>
        <begin position="655"/>
        <end position="673"/>
    </location>
</feature>
<proteinExistence type="inferred from homology"/>
<keyword evidence="5" id="KW-0418">Kinase</keyword>
<feature type="domain" description="RWD" evidence="14">
    <location>
        <begin position="57"/>
        <end position="166"/>
    </location>
</feature>
<dbReference type="InterPro" id="IPR000719">
    <property type="entry name" value="Prot_kinase_dom"/>
</dbReference>
<dbReference type="SUPFAM" id="SSF56112">
    <property type="entry name" value="Protein kinase-like (PK-like)"/>
    <property type="match status" value="1"/>
</dbReference>
<dbReference type="GO" id="GO:0005634">
    <property type="term" value="C:nucleus"/>
    <property type="evidence" value="ECO:0007669"/>
    <property type="project" value="TreeGrafter"/>
</dbReference>
<dbReference type="InterPro" id="IPR050339">
    <property type="entry name" value="CC_SR_Kinase"/>
</dbReference>
<evidence type="ECO:0000256" key="1">
    <source>
        <dbReference type="ARBA" id="ARBA00012513"/>
    </source>
</evidence>
<evidence type="ECO:0000256" key="6">
    <source>
        <dbReference type="ARBA" id="ARBA00022840"/>
    </source>
</evidence>
<dbReference type="InterPro" id="IPR016135">
    <property type="entry name" value="UBQ-conjugating_enzyme/RWD"/>
</dbReference>
<dbReference type="GO" id="GO:0004694">
    <property type="term" value="F:eukaryotic translation initiation factor 2alpha kinase activity"/>
    <property type="evidence" value="ECO:0007669"/>
    <property type="project" value="TreeGrafter"/>
</dbReference>
<dbReference type="PANTHER" id="PTHR11042">
    <property type="entry name" value="EUKARYOTIC TRANSLATION INITIATION FACTOR 2-ALPHA KINASE EIF2-ALPHA KINASE -RELATED"/>
    <property type="match status" value="1"/>
</dbReference>
<dbReference type="Gene3D" id="3.10.110.10">
    <property type="entry name" value="Ubiquitin Conjugating Enzyme"/>
    <property type="match status" value="1"/>
</dbReference>
<dbReference type="SMART" id="SM00220">
    <property type="entry name" value="S_TKc"/>
    <property type="match status" value="1"/>
</dbReference>
<keyword evidence="3" id="KW-0808">Transferase</keyword>
<dbReference type="InterPro" id="IPR011009">
    <property type="entry name" value="Kinase-like_dom_sf"/>
</dbReference>
<dbReference type="Pfam" id="PF00069">
    <property type="entry name" value="Pkinase"/>
    <property type="match status" value="3"/>
</dbReference>
<evidence type="ECO:0000256" key="11">
    <source>
        <dbReference type="PROSITE-ProRule" id="PRU10141"/>
    </source>
</evidence>
<evidence type="ECO:0000259" key="13">
    <source>
        <dbReference type="PROSITE" id="PS50011"/>
    </source>
</evidence>
<keyword evidence="7" id="KW-0652">Protein synthesis inhibitor</keyword>
<evidence type="ECO:0000256" key="2">
    <source>
        <dbReference type="ARBA" id="ARBA00022527"/>
    </source>
</evidence>
<dbReference type="PROSITE" id="PS00107">
    <property type="entry name" value="PROTEIN_KINASE_ATP"/>
    <property type="match status" value="1"/>
</dbReference>
<evidence type="ECO:0000256" key="3">
    <source>
        <dbReference type="ARBA" id="ARBA00022679"/>
    </source>
</evidence>
<evidence type="ECO:0000313" key="16">
    <source>
        <dbReference type="EMBL" id="CAE2251803.1"/>
    </source>
</evidence>
<accession>A0A6U6FZ16</accession>
<dbReference type="EMBL" id="HBKQ01031814">
    <property type="protein sequence ID" value="CAE2251722.1"/>
    <property type="molecule type" value="Transcribed_RNA"/>
</dbReference>
<dbReference type="GO" id="GO:0017148">
    <property type="term" value="P:negative regulation of translation"/>
    <property type="evidence" value="ECO:0007669"/>
    <property type="project" value="UniProtKB-KW"/>
</dbReference>
<comment type="similarity">
    <text evidence="8">Belongs to the protein kinase superfamily. Ser/Thr protein kinase family. GCN2 subfamily.</text>
</comment>
<comment type="catalytic activity">
    <reaction evidence="10">
        <text>L-seryl-[protein] + ATP = O-phospho-L-seryl-[protein] + ADP + H(+)</text>
        <dbReference type="Rhea" id="RHEA:17989"/>
        <dbReference type="Rhea" id="RHEA-COMP:9863"/>
        <dbReference type="Rhea" id="RHEA-COMP:11604"/>
        <dbReference type="ChEBI" id="CHEBI:15378"/>
        <dbReference type="ChEBI" id="CHEBI:29999"/>
        <dbReference type="ChEBI" id="CHEBI:30616"/>
        <dbReference type="ChEBI" id="CHEBI:83421"/>
        <dbReference type="ChEBI" id="CHEBI:456216"/>
        <dbReference type="EC" id="2.7.11.1"/>
    </reaction>
</comment>
<dbReference type="FunFam" id="3.10.110.10:FF:000050">
    <property type="entry name" value="eIF-2-alpha kinase GCN2"/>
    <property type="match status" value="1"/>
</dbReference>
<evidence type="ECO:0000256" key="9">
    <source>
        <dbReference type="ARBA" id="ARBA00047899"/>
    </source>
</evidence>
<keyword evidence="2" id="KW-0723">Serine/threonine-protein kinase</keyword>
<dbReference type="SMART" id="SM00591">
    <property type="entry name" value="RWD"/>
    <property type="match status" value="1"/>
</dbReference>
<keyword evidence="6 11" id="KW-0067">ATP-binding</keyword>
<evidence type="ECO:0000256" key="12">
    <source>
        <dbReference type="SAM" id="MobiDB-lite"/>
    </source>
</evidence>
<dbReference type="SUPFAM" id="SSF55681">
    <property type="entry name" value="Class II aaRS and biotin synthetases"/>
    <property type="match status" value="1"/>
</dbReference>
<keyword evidence="4 11" id="KW-0547">Nucleotide-binding</keyword>
<dbReference type="InterPro" id="IPR008271">
    <property type="entry name" value="Ser/Thr_kinase_AS"/>
</dbReference>
<dbReference type="PROSITE" id="PS50011">
    <property type="entry name" value="PROTEIN_KINASE_DOM"/>
    <property type="match status" value="1"/>
</dbReference>
<dbReference type="Gene3D" id="3.30.200.20">
    <property type="entry name" value="Phosphorylase Kinase, domain 1"/>
    <property type="match status" value="1"/>
</dbReference>
<dbReference type="InterPro" id="IPR017441">
    <property type="entry name" value="Protein_kinase_ATP_BS"/>
</dbReference>
<dbReference type="CDD" id="cd23823">
    <property type="entry name" value="RWD_GCN2"/>
    <property type="match status" value="1"/>
</dbReference>
<feature type="compositionally biased region" description="Low complexity" evidence="12">
    <location>
        <begin position="412"/>
        <end position="421"/>
    </location>
</feature>
<gene>
    <name evidence="15" type="ORF">OAUR00152_LOCUS21679</name>
    <name evidence="16" type="ORF">OAUR00152_LOCUS21717</name>
</gene>
<dbReference type="PROSITE" id="PS50908">
    <property type="entry name" value="RWD"/>
    <property type="match status" value="1"/>
</dbReference>
<dbReference type="PROSITE" id="PS00108">
    <property type="entry name" value="PROTEIN_KINASE_ST"/>
    <property type="match status" value="1"/>
</dbReference>
<evidence type="ECO:0000256" key="8">
    <source>
        <dbReference type="ARBA" id="ARBA00037982"/>
    </source>
</evidence>
<dbReference type="Gene3D" id="1.10.510.10">
    <property type="entry name" value="Transferase(Phosphotransferase) domain 1"/>
    <property type="match status" value="1"/>
</dbReference>
<feature type="region of interest" description="Disordered" evidence="12">
    <location>
        <begin position="392"/>
        <end position="436"/>
    </location>
</feature>
<protein>
    <recommendedName>
        <fullName evidence="1">non-specific serine/threonine protein kinase</fullName>
        <ecNumber evidence="1">2.7.11.1</ecNumber>
    </recommendedName>
</protein>
<dbReference type="PANTHER" id="PTHR11042:SF136">
    <property type="entry name" value="EIF-2-ALPHA KINASE GCN2"/>
    <property type="match status" value="1"/>
</dbReference>
<feature type="region of interest" description="Disordered" evidence="12">
    <location>
        <begin position="207"/>
        <end position="234"/>
    </location>
</feature>
<organism evidence="16">
    <name type="scientific">Odontella aurita</name>
    <dbReference type="NCBI Taxonomy" id="265563"/>
    <lineage>
        <taxon>Eukaryota</taxon>
        <taxon>Sar</taxon>
        <taxon>Stramenopiles</taxon>
        <taxon>Ochrophyta</taxon>
        <taxon>Bacillariophyta</taxon>
        <taxon>Mediophyceae</taxon>
        <taxon>Biddulphiophycidae</taxon>
        <taxon>Eupodiscales</taxon>
        <taxon>Odontellaceae</taxon>
        <taxon>Odontella</taxon>
    </lineage>
</organism>
<feature type="binding site" evidence="11">
    <location>
        <position position="344"/>
    </location>
    <ligand>
        <name>ATP</name>
        <dbReference type="ChEBI" id="CHEBI:30616"/>
    </ligand>
</feature>
<evidence type="ECO:0000259" key="14">
    <source>
        <dbReference type="PROSITE" id="PS50908"/>
    </source>
</evidence>
<dbReference type="Pfam" id="PF05773">
    <property type="entry name" value="RWD"/>
    <property type="match status" value="1"/>
</dbReference>
<dbReference type="SUPFAM" id="SSF54495">
    <property type="entry name" value="UBC-like"/>
    <property type="match status" value="1"/>
</dbReference>
<dbReference type="EC" id="2.7.11.1" evidence="1"/>
<dbReference type="Gene3D" id="3.30.930.10">
    <property type="entry name" value="Bira Bifunctional Protein, Domain 2"/>
    <property type="match status" value="1"/>
</dbReference>
<feature type="domain" description="Protein kinase" evidence="13">
    <location>
        <begin position="314"/>
        <end position="825"/>
    </location>
</feature>
<dbReference type="GO" id="GO:0005829">
    <property type="term" value="C:cytosol"/>
    <property type="evidence" value="ECO:0007669"/>
    <property type="project" value="TreeGrafter"/>
</dbReference>
<reference evidence="16" key="1">
    <citation type="submission" date="2021-01" db="EMBL/GenBank/DDBJ databases">
        <authorList>
            <person name="Corre E."/>
            <person name="Pelletier E."/>
            <person name="Niang G."/>
            <person name="Scheremetjew M."/>
            <person name="Finn R."/>
            <person name="Kale V."/>
            <person name="Holt S."/>
            <person name="Cochrane G."/>
            <person name="Meng A."/>
            <person name="Brown T."/>
            <person name="Cohen L."/>
        </authorList>
    </citation>
    <scope>NUCLEOTIDE SEQUENCE</scope>
    <source>
        <strain evidence="16">Isolate 1302-5</strain>
    </source>
</reference>
<feature type="compositionally biased region" description="Basic and acidic residues" evidence="12">
    <location>
        <begin position="639"/>
        <end position="654"/>
    </location>
</feature>
<dbReference type="GO" id="GO:0009893">
    <property type="term" value="P:positive regulation of metabolic process"/>
    <property type="evidence" value="ECO:0007669"/>
    <property type="project" value="UniProtKB-ARBA"/>
</dbReference>
<name>A0A6U6FZ16_9STRA</name>
<feature type="region of interest" description="Disordered" evidence="12">
    <location>
        <begin position="633"/>
        <end position="676"/>
    </location>
</feature>
<evidence type="ECO:0000313" key="15">
    <source>
        <dbReference type="EMBL" id="CAE2251722.1"/>
    </source>
</evidence>
<evidence type="ECO:0000256" key="5">
    <source>
        <dbReference type="ARBA" id="ARBA00022777"/>
    </source>
</evidence>
<evidence type="ECO:0000256" key="4">
    <source>
        <dbReference type="ARBA" id="ARBA00022741"/>
    </source>
</evidence>
<dbReference type="InterPro" id="IPR006575">
    <property type="entry name" value="RWD_dom"/>
</dbReference>
<dbReference type="InterPro" id="IPR045864">
    <property type="entry name" value="aa-tRNA-synth_II/BPL/LPL"/>
</dbReference>
<dbReference type="EMBL" id="HBKQ01031858">
    <property type="protein sequence ID" value="CAE2251803.1"/>
    <property type="molecule type" value="Transcribed_RNA"/>
</dbReference>
<sequence length="1769" mass="193869">MPTRFDALKLSDGEDSNLSSPLDLGMHHVAGAKGGNISVARGVDVPSYEDLSSVRTDEETVLSAVYGHDFSRENGVWGCARLNVHVRPPDTQIENVGSELTLSVQLGKKYPYVAPGIELRNVKGLTQDERNTLSDLLKTRADECAHAGNVMMCELVQVAEDFLLTHNKDPARKMMSAWEQMKEREAEAEKKQRIAAKISEDRVKASTGAYDGYGGHSKREDFPSADGGLDWHAANNGNAEREAEKELARQKDALKSAAERRKRASSFAAGEWDGAELDDESVNDYLDDVDLDDDYYDGDVAPFGAAASRYKGDFVELGLLGRGGGGEVVKVRNRLDKRLYAVKKIPLEQEKHMSGKIQNRKLLREVTTISRMMHKNIVRYYQAWVEGGGRVDEEQGLTSSSIEETGDDTDSSGHGDFGSFSDDSDESDSSNRWWTKSPIMEPTKKECIGDKDSDDNMSDLVGNVAASVPDESPLYLRERSTTGFLEQHFHIDTNNPLMLGVGKDAYDEFARKTKTSAEQYLSTFDDDSSVKVKDGEQKILYIQMEYCTANLRALIDESTVSGMEENERFRLIRQIIEALNYIHKRGIIHRDLKPGNVFLDAPRNVRNLSGPTKDMFFDVRLGDFGLATTHRARPNAEVNHQEEENSDVIDRKQNFESTHSNSRMSRTSSTESLTGGVGTTFYRAPEQEAAGLVPKPQGETPYGTQADIFSLGIVVFELFHPAFDTYFERADVLTTLRGDTRLPLCGDIAERTTCDTEPTQASGPKCFDPVSVASGECWKEEAQRRFPADFIRTTPENAQRLILWCLQRSPSKRPNTEELLASPLIPRLLELEQKYLTEALHCLSTPSSTSSQQIIGALFNRPTPHHVEAVYDTDVALKYLNAGENRATPLDCLRKSLEDMGLTHLDHNEPFSSKSMSSNIALTAAASTFKHAKYAGKGGREGALRGAPQRTAAVLALNSAASAAITGETGANPRFVGALVEKLRTIFEAHGAVHLKSPLLRPRLTYPTQDANAVGGPAEVIDKNGTVLLLPEDLTANFARTVGRGGSAASSVKRYDIDKVYHQSFAGGHPRESHEASFDIIHDDPYAKASILEAESIMVLCQVMAMKLLSSGIKIDGAAWAACKSPIWFLRLTHTRLADAILDICAVPPKDTARRACYHLLTCYSAFSPGPSLFVSSDTSHDTSSAASRFLDVAVDRHGLPRTSAKRLKCFLSPGCLPLPSNIDDALKSLQEGVRRLRCIDSGSKITARRAKRYEDVGKGLSSLSQLVVAMKCLGVEALVDSGKDRDFVAQDQISYPLFLCLDLGLRQRRRTIHGHLFYQAILLPDSFFNCDSTENIAVLCGNSGCGNKIAEGGRYDDLARKFRPPGNFGSVHFNQYTAAPFPLCVGLKISVGKLVERSYSLASLNSISNSSSSAGGIDALREGIGQPLLSMHPVCCIIASMNGLDAASLEERATVASKLWCAGIAAEYMCQSGVLASFLRKGGADYSSALSSDWTLDEICGLCAIFKIPFVVIVAPHLLKKEKGAVRLRPIACDSTSQSCSTEEFVSLEALPSTIKDRLEVLAMDKSSNAIQHSGALDRERSESDVSRSPKLTSTAKIQCIYVESDQYFSGKLFKGDSTSKKVLKHVAKVKSRTEAFINDFSDSASTGIEGTPVIATEMPFWVLRDFGTCVMRNGDPTKAGGEVATQYPRHKKTLKTLSMAMDHVLRGHGISTVPHSKGKDSGYGRNMKASLSIFLFSMPDDQFDLVTIDCGEAGEPEETSMRSRRHN</sequence>
<comment type="catalytic activity">
    <reaction evidence="9">
        <text>L-threonyl-[protein] + ATP = O-phospho-L-threonyl-[protein] + ADP + H(+)</text>
        <dbReference type="Rhea" id="RHEA:46608"/>
        <dbReference type="Rhea" id="RHEA-COMP:11060"/>
        <dbReference type="Rhea" id="RHEA-COMP:11605"/>
        <dbReference type="ChEBI" id="CHEBI:15378"/>
        <dbReference type="ChEBI" id="CHEBI:30013"/>
        <dbReference type="ChEBI" id="CHEBI:30616"/>
        <dbReference type="ChEBI" id="CHEBI:61977"/>
        <dbReference type="ChEBI" id="CHEBI:456216"/>
        <dbReference type="EC" id="2.7.11.1"/>
    </reaction>
</comment>